<protein>
    <submittedName>
        <fullName evidence="1">Uncharacterized protein</fullName>
    </submittedName>
</protein>
<reference evidence="1 2" key="1">
    <citation type="submission" date="2023-04" db="EMBL/GenBank/DDBJ databases">
        <title>A long-awaited taxogenomic arrangement of the family Halomonadaceae.</title>
        <authorList>
            <person name="De La Haba R."/>
            <person name="Chuvochina M."/>
            <person name="Wittouck S."/>
            <person name="Arahal D.R."/>
            <person name="Sanchez-Porro C."/>
            <person name="Hugenholtz P."/>
            <person name="Ventosa A."/>
        </authorList>
    </citation>
    <scope>NUCLEOTIDE SEQUENCE [LARGE SCALE GENOMIC DNA]</scope>
    <source>
        <strain evidence="1 2">DSM 18042</strain>
    </source>
</reference>
<proteinExistence type="predicted"/>
<evidence type="ECO:0000313" key="2">
    <source>
        <dbReference type="Proteomes" id="UP001269267"/>
    </source>
</evidence>
<gene>
    <name evidence="1" type="ORF">QC815_09325</name>
</gene>
<organism evidence="1 2">
    <name type="scientific">Vreelandella gomseomensis</name>
    <dbReference type="NCBI Taxonomy" id="370766"/>
    <lineage>
        <taxon>Bacteria</taxon>
        <taxon>Pseudomonadati</taxon>
        <taxon>Pseudomonadota</taxon>
        <taxon>Gammaproteobacteria</taxon>
        <taxon>Oceanospirillales</taxon>
        <taxon>Halomonadaceae</taxon>
        <taxon>Vreelandella</taxon>
    </lineage>
</organism>
<dbReference type="Proteomes" id="UP001269267">
    <property type="component" value="Unassembled WGS sequence"/>
</dbReference>
<evidence type="ECO:0000313" key="1">
    <source>
        <dbReference type="EMBL" id="MDR5875121.1"/>
    </source>
</evidence>
<accession>A0ABU1GCA6</accession>
<keyword evidence="2" id="KW-1185">Reference proteome</keyword>
<dbReference type="EMBL" id="JARWAI010000006">
    <property type="protein sequence ID" value="MDR5875121.1"/>
    <property type="molecule type" value="Genomic_DNA"/>
</dbReference>
<comment type="caution">
    <text evidence="1">The sequence shown here is derived from an EMBL/GenBank/DDBJ whole genome shotgun (WGS) entry which is preliminary data.</text>
</comment>
<name>A0ABU1GCA6_9GAMM</name>
<sequence>MNDHDYVNFSEDHEMDYILQKFEQRQTEDNREELRAMGVELKRALKKERLMHIEFHPYVENNLFRLESKPKPSTKL</sequence>
<dbReference type="RefSeq" id="WP_309768177.1">
    <property type="nucleotide sequence ID" value="NZ_JARWAI010000006.1"/>
</dbReference>